<comment type="similarity">
    <text evidence="1">Belongs to the PPR family. PCMP-H subfamily.</text>
</comment>
<dbReference type="Gene3D" id="1.25.40.10">
    <property type="entry name" value="Tetratricopeptide repeat domain"/>
    <property type="match status" value="5"/>
</dbReference>
<evidence type="ECO:0000313" key="4">
    <source>
        <dbReference type="EMBL" id="SPD22634.1"/>
    </source>
</evidence>
<feature type="repeat" description="PPR" evidence="3">
    <location>
        <begin position="285"/>
        <end position="319"/>
    </location>
</feature>
<feature type="repeat" description="PPR" evidence="3">
    <location>
        <begin position="52"/>
        <end position="86"/>
    </location>
</feature>
<accession>A0A2N9IEP9</accession>
<dbReference type="AlphaFoldDB" id="A0A2N9IEP9"/>
<dbReference type="InterPro" id="IPR046848">
    <property type="entry name" value="E_motif"/>
</dbReference>
<evidence type="ECO:0000256" key="3">
    <source>
        <dbReference type="PROSITE-ProRule" id="PRU00708"/>
    </source>
</evidence>
<feature type="repeat" description="PPR" evidence="3">
    <location>
        <begin position="153"/>
        <end position="187"/>
    </location>
</feature>
<keyword evidence="2" id="KW-0677">Repeat</keyword>
<dbReference type="InterPro" id="IPR011990">
    <property type="entry name" value="TPR-like_helical_dom_sf"/>
</dbReference>
<sequence>MRELKLLHAQIILHGLSNEKLTLGKVVSFCAIADTGDLEYARLVFEKIPEPNKFMYNSLIRGYSNCDDPIKAILLYRKMIGSGHSPNEFTLPFVLKACTRKLAYWEAVIVHGQAIKLGIGYQVCVQNALINVYVVCGSSRYAQQVFDDISDRTLVSWNSMIGGYSKMGCCKEAFLLFREMRELGVEPDEFTLVSLLSVCSQGGDLDLGRCVHLYIEITGIKVDLIVRNALVDMYAKCGHLHSAKTVFDQMPDKNVVSWTSMVTAYAKHGPTESAQQFFDNMLVKNVVSWNSMISAYVRDGRCREALDLFHKMCDLNVVPDEATLVTVLSACSKIGDLVMGMEIHNYMCSNNLKPSVSLFNSLIDMYAKCGALRIAMDIFNKMPEQNLVSWNVIIGALALHGCGLETIDLFKKMQASGVWPDGITFTGLLSACSHSGLVVLGRYYFDKMSSVYGLSHEIEHYACMVDLLGRGGLLKEAIRLIGGMPMKPDVVVWGALLGACRTYGNIEVAKQILKQLLEMGPHGSGLYVLLSNIYSEAERWEDVKKIRKLMNYHGITKSRAISFIEIDGCVYEFLVDDKRHEISSSIYSTLDQLTDHLKSLGYSCNLSNAYFNVEEI</sequence>
<dbReference type="InterPro" id="IPR046960">
    <property type="entry name" value="PPR_At4g14850-like_plant"/>
</dbReference>
<feature type="repeat" description="PPR" evidence="3">
    <location>
        <begin position="355"/>
        <end position="389"/>
    </location>
</feature>
<feature type="repeat" description="PPR" evidence="3">
    <location>
        <begin position="320"/>
        <end position="354"/>
    </location>
</feature>
<evidence type="ECO:0000256" key="1">
    <source>
        <dbReference type="ARBA" id="ARBA00006643"/>
    </source>
</evidence>
<dbReference type="FunFam" id="1.25.40.10:FF:000690">
    <property type="entry name" value="Pentatricopeptide repeat-containing protein"/>
    <property type="match status" value="1"/>
</dbReference>
<dbReference type="FunFam" id="1.25.40.10:FF:000427">
    <property type="entry name" value="Pentatricopeptide repeat-containing protein chloroplastic"/>
    <property type="match status" value="1"/>
</dbReference>
<feature type="repeat" description="PPR" evidence="3">
    <location>
        <begin position="223"/>
        <end position="257"/>
    </location>
</feature>
<dbReference type="GO" id="GO:0009451">
    <property type="term" value="P:RNA modification"/>
    <property type="evidence" value="ECO:0007669"/>
    <property type="project" value="InterPro"/>
</dbReference>
<evidence type="ECO:0008006" key="5">
    <source>
        <dbReference type="Google" id="ProtNLM"/>
    </source>
</evidence>
<dbReference type="FunFam" id="1.25.40.10:FF:000348">
    <property type="entry name" value="Pentatricopeptide repeat-containing protein chloroplastic"/>
    <property type="match status" value="1"/>
</dbReference>
<evidence type="ECO:0000256" key="2">
    <source>
        <dbReference type="ARBA" id="ARBA00022737"/>
    </source>
</evidence>
<dbReference type="Pfam" id="PF13041">
    <property type="entry name" value="PPR_2"/>
    <property type="match status" value="4"/>
</dbReference>
<dbReference type="PANTHER" id="PTHR47926:SF528">
    <property type="entry name" value="PENTATRICOPEPTIDE REPEAT-CONTAINING PROTEIN"/>
    <property type="match status" value="1"/>
</dbReference>
<dbReference type="Pfam" id="PF01535">
    <property type="entry name" value="PPR"/>
    <property type="match status" value="2"/>
</dbReference>
<dbReference type="EMBL" id="OIVN01005468">
    <property type="protein sequence ID" value="SPD22634.1"/>
    <property type="molecule type" value="Genomic_DNA"/>
</dbReference>
<name>A0A2N9IEP9_FAGSY</name>
<dbReference type="SUPFAM" id="SSF48452">
    <property type="entry name" value="TPR-like"/>
    <property type="match status" value="1"/>
</dbReference>
<dbReference type="NCBIfam" id="TIGR00756">
    <property type="entry name" value="PPR"/>
    <property type="match status" value="5"/>
</dbReference>
<dbReference type="Pfam" id="PF20431">
    <property type="entry name" value="E_motif"/>
    <property type="match status" value="1"/>
</dbReference>
<organism evidence="4">
    <name type="scientific">Fagus sylvatica</name>
    <name type="common">Beechnut</name>
    <dbReference type="NCBI Taxonomy" id="28930"/>
    <lineage>
        <taxon>Eukaryota</taxon>
        <taxon>Viridiplantae</taxon>
        <taxon>Streptophyta</taxon>
        <taxon>Embryophyta</taxon>
        <taxon>Tracheophyta</taxon>
        <taxon>Spermatophyta</taxon>
        <taxon>Magnoliopsida</taxon>
        <taxon>eudicotyledons</taxon>
        <taxon>Gunneridae</taxon>
        <taxon>Pentapetalae</taxon>
        <taxon>rosids</taxon>
        <taxon>fabids</taxon>
        <taxon>Fagales</taxon>
        <taxon>Fagaceae</taxon>
        <taxon>Fagus</taxon>
    </lineage>
</organism>
<reference evidence="4" key="1">
    <citation type="submission" date="2018-02" db="EMBL/GenBank/DDBJ databases">
        <authorList>
            <person name="Cohen D.B."/>
            <person name="Kent A.D."/>
        </authorList>
    </citation>
    <scope>NUCLEOTIDE SEQUENCE</scope>
</reference>
<dbReference type="PROSITE" id="PS51375">
    <property type="entry name" value="PPR"/>
    <property type="match status" value="6"/>
</dbReference>
<protein>
    <recommendedName>
        <fullName evidence="5">DYW domain-containing protein</fullName>
    </recommendedName>
</protein>
<dbReference type="PANTHER" id="PTHR47926">
    <property type="entry name" value="PENTATRICOPEPTIDE REPEAT-CONTAINING PROTEIN"/>
    <property type="match status" value="1"/>
</dbReference>
<dbReference type="InterPro" id="IPR002885">
    <property type="entry name" value="PPR_rpt"/>
</dbReference>
<proteinExistence type="inferred from homology"/>
<dbReference type="GO" id="GO:0003729">
    <property type="term" value="F:mRNA binding"/>
    <property type="evidence" value="ECO:0007669"/>
    <property type="project" value="UniProtKB-ARBA"/>
</dbReference>
<gene>
    <name evidence="4" type="ORF">FSB_LOCUS50516</name>
</gene>